<dbReference type="AlphaFoldDB" id="A0A3N0BR42"/>
<dbReference type="RefSeq" id="WP_123206545.1">
    <property type="nucleotide sequence ID" value="NZ_RBEE01000035.1"/>
</dbReference>
<sequence>MYNASLNKHLISIMCIVTLMVTSISVVSAQIASRNSKEKVFYPKLKGINVERRFSISDEEIRALSKQDSIEKINGYPFRFGKDVSADIDFIEASEKRKIGDSSFCYLSVSSPKAFSINLIFDKLRLGNSAFINIYNDDNTFAYGPITSKDIQKNGVLWTDLIKGDKIIIELVTTGDVAENSVHISRIIHGYRNTFTPNVFGDALACNNDIACPVGSTWRDDANSVAMILLANGTRLCTGALINSVPNDYKPYFLTAFHCLDGNSDANLSNTEQSAVNNWLFRFRYESPTCNGTDGTDFVTFSGADLRSAHQATDMTLLELYNNPAVVGCISFAGWTKSATAPSSATTIHHPAGDVKKISFDNNSLITNSSVINWFGGTTSPVNSHWVVGLDNGTSEGGSSGAPLFDQDHKIVGQLHGGENGCAPITKYYGRFDLSWNGGGTNATRLSNWLDPSNTGTNSLNTVYPGNISGPKYVCQEGTFSITNLPNGATFTWSIEGAGGTLTNIVGNQVTLNKTNDGISVLKATVTTNCGSYVLESFQIRMGVPYSVRVTELYCEDGCGGTLGDGTILLCGEPNLYSDYNNLFKYDIGQIPAFPVELNYYIQNINGIFFQSKIITTTQTGIIYLPEQMPLGFYNLEVWLSGTECIEPMWEEGFVAVSCNTSNIVVYPNPASNELRIGYKKIGATADQTKNNDLKEEKDFSVKLFNKNGVLLKEAKTTAINKEIQLQVSDLPNDTYFLHILQDKEIIKKQVIVQH</sequence>
<name>A0A3N0BR42_9SPHI</name>
<gene>
    <name evidence="2" type="ORF">D7004_14330</name>
</gene>
<dbReference type="Gene3D" id="2.40.10.10">
    <property type="entry name" value="Trypsin-like serine proteases"/>
    <property type="match status" value="2"/>
</dbReference>
<protein>
    <recommendedName>
        <fullName evidence="1">Secretion system C-terminal sorting domain-containing protein</fullName>
    </recommendedName>
</protein>
<dbReference type="PANTHER" id="PTHR36234">
    <property type="entry name" value="LYSYL ENDOPEPTIDASE"/>
    <property type="match status" value="1"/>
</dbReference>
<accession>A0A3N0BR42</accession>
<dbReference type="Pfam" id="PF13365">
    <property type="entry name" value="Trypsin_2"/>
    <property type="match status" value="1"/>
</dbReference>
<dbReference type="EMBL" id="RBEE01000035">
    <property type="protein sequence ID" value="RNL51488.1"/>
    <property type="molecule type" value="Genomic_DNA"/>
</dbReference>
<dbReference type="Pfam" id="PF18962">
    <property type="entry name" value="Por_Secre_tail"/>
    <property type="match status" value="1"/>
</dbReference>
<organism evidence="2 3">
    <name type="scientific">Pedobacter jejuensis</name>
    <dbReference type="NCBI Taxonomy" id="1268550"/>
    <lineage>
        <taxon>Bacteria</taxon>
        <taxon>Pseudomonadati</taxon>
        <taxon>Bacteroidota</taxon>
        <taxon>Sphingobacteriia</taxon>
        <taxon>Sphingobacteriales</taxon>
        <taxon>Sphingobacteriaceae</taxon>
        <taxon>Pedobacter</taxon>
    </lineage>
</organism>
<reference evidence="2 3" key="1">
    <citation type="submission" date="2018-10" db="EMBL/GenBank/DDBJ databases">
        <title>Genome sequencing of Pedobacter jejuensis TNB23.</title>
        <authorList>
            <person name="Cho Y.-J."/>
            <person name="Cho A."/>
            <person name="Kim O.-S."/>
        </authorList>
    </citation>
    <scope>NUCLEOTIDE SEQUENCE [LARGE SCALE GENOMIC DNA]</scope>
    <source>
        <strain evidence="2 3">TNB23</strain>
    </source>
</reference>
<proteinExistence type="predicted"/>
<evidence type="ECO:0000313" key="3">
    <source>
        <dbReference type="Proteomes" id="UP000274046"/>
    </source>
</evidence>
<dbReference type="InterPro" id="IPR043504">
    <property type="entry name" value="Peptidase_S1_PA_chymotrypsin"/>
</dbReference>
<dbReference type="PANTHER" id="PTHR36234:SF5">
    <property type="entry name" value="LYSYL ENDOPEPTIDASE"/>
    <property type="match status" value="1"/>
</dbReference>
<feature type="domain" description="Secretion system C-terminal sorting" evidence="1">
    <location>
        <begin position="666"/>
        <end position="752"/>
    </location>
</feature>
<dbReference type="SUPFAM" id="SSF50494">
    <property type="entry name" value="Trypsin-like serine proteases"/>
    <property type="match status" value="1"/>
</dbReference>
<dbReference type="InterPro" id="IPR026444">
    <property type="entry name" value="Secre_tail"/>
</dbReference>
<dbReference type="OrthoDB" id="9342482at2"/>
<dbReference type="InterPro" id="IPR009003">
    <property type="entry name" value="Peptidase_S1_PA"/>
</dbReference>
<evidence type="ECO:0000313" key="2">
    <source>
        <dbReference type="EMBL" id="RNL51488.1"/>
    </source>
</evidence>
<evidence type="ECO:0000259" key="1">
    <source>
        <dbReference type="Pfam" id="PF18962"/>
    </source>
</evidence>
<comment type="caution">
    <text evidence="2">The sequence shown here is derived from an EMBL/GenBank/DDBJ whole genome shotgun (WGS) entry which is preliminary data.</text>
</comment>
<dbReference type="Proteomes" id="UP000274046">
    <property type="component" value="Unassembled WGS sequence"/>
</dbReference>
<keyword evidence="3" id="KW-1185">Reference proteome</keyword>